<protein>
    <submittedName>
        <fullName evidence="2">GLPGLI family protein</fullName>
    </submittedName>
</protein>
<dbReference type="AlphaFoldDB" id="A0A1R3T681"/>
<evidence type="ECO:0000313" key="3">
    <source>
        <dbReference type="Proteomes" id="UP000187464"/>
    </source>
</evidence>
<dbReference type="KEGG" id="psac:PSM36_1253"/>
<dbReference type="Proteomes" id="UP000187464">
    <property type="component" value="Chromosome I"/>
</dbReference>
<dbReference type="STRING" id="1642647.PSM36_1253"/>
<proteinExistence type="predicted"/>
<feature type="chain" id="PRO_5012119408" evidence="1">
    <location>
        <begin position="20"/>
        <end position="285"/>
    </location>
</feature>
<dbReference type="EMBL" id="LT605205">
    <property type="protein sequence ID" value="SCD20077.1"/>
    <property type="molecule type" value="Genomic_DNA"/>
</dbReference>
<name>A0A1R3T681_9BACT</name>
<dbReference type="InterPro" id="IPR005901">
    <property type="entry name" value="GLPGLI"/>
</dbReference>
<accession>A0A1R3T681</accession>
<evidence type="ECO:0000256" key="1">
    <source>
        <dbReference type="SAM" id="SignalP"/>
    </source>
</evidence>
<keyword evidence="3" id="KW-1185">Reference proteome</keyword>
<evidence type="ECO:0000313" key="2">
    <source>
        <dbReference type="EMBL" id="SCD20077.1"/>
    </source>
</evidence>
<dbReference type="Pfam" id="PF22252">
    <property type="entry name" value="PNGase_F-II_N"/>
    <property type="match status" value="1"/>
</dbReference>
<organism evidence="2 3">
    <name type="scientific">Proteiniphilum saccharofermentans</name>
    <dbReference type="NCBI Taxonomy" id="1642647"/>
    <lineage>
        <taxon>Bacteria</taxon>
        <taxon>Pseudomonadati</taxon>
        <taxon>Bacteroidota</taxon>
        <taxon>Bacteroidia</taxon>
        <taxon>Bacteroidales</taxon>
        <taxon>Dysgonomonadaceae</taxon>
        <taxon>Proteiniphilum</taxon>
    </lineage>
</organism>
<keyword evidence="1" id="KW-0732">Signal</keyword>
<gene>
    <name evidence="2" type="ORF">PSM36_1253</name>
</gene>
<reference evidence="2 3" key="1">
    <citation type="submission" date="2016-08" db="EMBL/GenBank/DDBJ databases">
        <authorList>
            <person name="Seilhamer J.J."/>
        </authorList>
    </citation>
    <scope>NUCLEOTIDE SEQUENCE [LARGE SCALE GENOMIC DNA]</scope>
    <source>
        <strain evidence="2">M3/6</strain>
    </source>
</reference>
<dbReference type="NCBIfam" id="TIGR01200">
    <property type="entry name" value="GLPGLI"/>
    <property type="match status" value="1"/>
</dbReference>
<dbReference type="RefSeq" id="WP_076929793.1">
    <property type="nucleotide sequence ID" value="NZ_LT605205.1"/>
</dbReference>
<feature type="signal peptide" evidence="1">
    <location>
        <begin position="1"/>
        <end position="19"/>
    </location>
</feature>
<sequence length="285" mass="32682">MKKILFPAGLFLLGLSVSAQRITIPDLNSYSKLIAVDSLVFTVQYDVSIVENPNHPENLTKETMMLRVGENISEYYSYTSFIADSVLRADVQSRASQQIINEHLQQYGFGVITHRIYKNYPKGQLTLLDRMATDNFVVEEPMPKIDWTIHPDTATVCGYTCQKAVAHLYGREYEVWFTTEIPRSDGPWKLHGLPGLILKAEDSQKHYRFIATGIEQSRTTSFIEMPETTRRKVSRKELNKLHERYNADPQGYIKVNAPNVTITVKDNMGNEIRKMSNPYNPMEIN</sequence>